<sequence>MTQKYRIKGIIFDMDNTLLHSKIDFPAMKLDVSRHLQAAGVIPANFPVAEHTTSTLLETAKNAGVSEHFYEELLAVAAKHELAGMEGAGLEPGAAELLHQLHGRFVLAVVTNNALPAARKALEETGIIHYFDLLVARDHMTSLKPSPSGFLYVIKQFPHIAGNEWLSVGDSWIDGKASMEAGIPFIGYRTSQTIMEQRGVVPIGTMEKIEDLLLYLE</sequence>
<dbReference type="Gene3D" id="3.40.50.1000">
    <property type="entry name" value="HAD superfamily/HAD-like"/>
    <property type="match status" value="1"/>
</dbReference>
<name>A0A329MGZ6_9BACL</name>
<dbReference type="GO" id="GO:0008967">
    <property type="term" value="F:phosphoglycolate phosphatase activity"/>
    <property type="evidence" value="ECO:0007669"/>
    <property type="project" value="TreeGrafter"/>
</dbReference>
<dbReference type="InterPro" id="IPR023214">
    <property type="entry name" value="HAD_sf"/>
</dbReference>
<organism evidence="1 2">
    <name type="scientific">Paenibacillus contaminans</name>
    <dbReference type="NCBI Taxonomy" id="450362"/>
    <lineage>
        <taxon>Bacteria</taxon>
        <taxon>Bacillati</taxon>
        <taxon>Bacillota</taxon>
        <taxon>Bacilli</taxon>
        <taxon>Bacillales</taxon>
        <taxon>Paenibacillaceae</taxon>
        <taxon>Paenibacillus</taxon>
    </lineage>
</organism>
<dbReference type="InterPro" id="IPR023198">
    <property type="entry name" value="PGP-like_dom2"/>
</dbReference>
<dbReference type="SFLD" id="SFLDG01129">
    <property type="entry name" value="C1.5:_HAD__Beta-PGM__Phosphata"/>
    <property type="match status" value="1"/>
</dbReference>
<comment type="caution">
    <text evidence="1">The sequence shown here is derived from an EMBL/GenBank/DDBJ whole genome shotgun (WGS) entry which is preliminary data.</text>
</comment>
<protein>
    <submittedName>
        <fullName evidence="1">Haloacid dehalogenase</fullName>
    </submittedName>
</protein>
<dbReference type="EMBL" id="QMFB01000014">
    <property type="protein sequence ID" value="RAV18962.1"/>
    <property type="molecule type" value="Genomic_DNA"/>
</dbReference>
<gene>
    <name evidence="1" type="ORF">DQG23_22685</name>
</gene>
<dbReference type="GO" id="GO:0005829">
    <property type="term" value="C:cytosol"/>
    <property type="evidence" value="ECO:0007669"/>
    <property type="project" value="TreeGrafter"/>
</dbReference>
<dbReference type="AlphaFoldDB" id="A0A329MGZ6"/>
<dbReference type="InterPro" id="IPR006439">
    <property type="entry name" value="HAD-SF_hydro_IA"/>
</dbReference>
<evidence type="ECO:0000313" key="1">
    <source>
        <dbReference type="EMBL" id="RAV18962.1"/>
    </source>
</evidence>
<accession>A0A329MGZ6</accession>
<dbReference type="SFLD" id="SFLDS00003">
    <property type="entry name" value="Haloacid_Dehalogenase"/>
    <property type="match status" value="1"/>
</dbReference>
<dbReference type="Proteomes" id="UP000250369">
    <property type="component" value="Unassembled WGS sequence"/>
</dbReference>
<dbReference type="PANTHER" id="PTHR43434">
    <property type="entry name" value="PHOSPHOGLYCOLATE PHOSPHATASE"/>
    <property type="match status" value="1"/>
</dbReference>
<dbReference type="PRINTS" id="PR00413">
    <property type="entry name" value="HADHALOGNASE"/>
</dbReference>
<dbReference type="Pfam" id="PF13419">
    <property type="entry name" value="HAD_2"/>
    <property type="match status" value="1"/>
</dbReference>
<proteinExistence type="predicted"/>
<reference evidence="1 2" key="1">
    <citation type="journal article" date="2009" name="Int. J. Syst. Evol. Microbiol.">
        <title>Paenibacillus contaminans sp. nov., isolated from a contaminated laboratory plate.</title>
        <authorList>
            <person name="Chou J.H."/>
            <person name="Lee J.H."/>
            <person name="Lin M.C."/>
            <person name="Chang P.S."/>
            <person name="Arun A.B."/>
            <person name="Young C.C."/>
            <person name="Chen W.M."/>
        </authorList>
    </citation>
    <scope>NUCLEOTIDE SEQUENCE [LARGE SCALE GENOMIC DNA]</scope>
    <source>
        <strain evidence="1 2">CKOBP-6</strain>
    </source>
</reference>
<keyword evidence="2" id="KW-1185">Reference proteome</keyword>
<dbReference type="InterPro" id="IPR050155">
    <property type="entry name" value="HAD-like_hydrolase_sf"/>
</dbReference>
<dbReference type="PANTHER" id="PTHR43434:SF1">
    <property type="entry name" value="PHOSPHOGLYCOLATE PHOSPHATASE"/>
    <property type="match status" value="1"/>
</dbReference>
<dbReference type="Gene3D" id="1.10.150.240">
    <property type="entry name" value="Putative phosphatase, domain 2"/>
    <property type="match status" value="1"/>
</dbReference>
<dbReference type="InterPro" id="IPR041492">
    <property type="entry name" value="HAD_2"/>
</dbReference>
<dbReference type="InterPro" id="IPR036412">
    <property type="entry name" value="HAD-like_sf"/>
</dbReference>
<evidence type="ECO:0000313" key="2">
    <source>
        <dbReference type="Proteomes" id="UP000250369"/>
    </source>
</evidence>
<dbReference type="RefSeq" id="WP_113033169.1">
    <property type="nucleotide sequence ID" value="NZ_QMFB01000014.1"/>
</dbReference>
<dbReference type="SUPFAM" id="SSF56784">
    <property type="entry name" value="HAD-like"/>
    <property type="match status" value="1"/>
</dbReference>
<dbReference type="GO" id="GO:0006281">
    <property type="term" value="P:DNA repair"/>
    <property type="evidence" value="ECO:0007669"/>
    <property type="project" value="TreeGrafter"/>
</dbReference>
<dbReference type="OrthoDB" id="9807630at2"/>